<dbReference type="PANTHER" id="PTHR33144">
    <property type="entry name" value="OS10G0409366 PROTEIN-RELATED"/>
    <property type="match status" value="1"/>
</dbReference>
<dbReference type="AlphaFoldDB" id="A0A445ETQ9"/>
<protein>
    <submittedName>
        <fullName evidence="1">Uncharacterized protein</fullName>
    </submittedName>
</protein>
<accession>A0A445ETQ9</accession>
<organism evidence="1 2">
    <name type="scientific">Arachis hypogaea</name>
    <name type="common">Peanut</name>
    <dbReference type="NCBI Taxonomy" id="3818"/>
    <lineage>
        <taxon>Eukaryota</taxon>
        <taxon>Viridiplantae</taxon>
        <taxon>Streptophyta</taxon>
        <taxon>Embryophyta</taxon>
        <taxon>Tracheophyta</taxon>
        <taxon>Spermatophyta</taxon>
        <taxon>Magnoliopsida</taxon>
        <taxon>eudicotyledons</taxon>
        <taxon>Gunneridae</taxon>
        <taxon>Pentapetalae</taxon>
        <taxon>rosids</taxon>
        <taxon>fabids</taxon>
        <taxon>Fabales</taxon>
        <taxon>Fabaceae</taxon>
        <taxon>Papilionoideae</taxon>
        <taxon>50 kb inversion clade</taxon>
        <taxon>dalbergioids sensu lato</taxon>
        <taxon>Dalbergieae</taxon>
        <taxon>Pterocarpus clade</taxon>
        <taxon>Arachis</taxon>
    </lineage>
</organism>
<keyword evidence="2" id="KW-1185">Reference proteome</keyword>
<dbReference type="Proteomes" id="UP000289738">
    <property type="component" value="Chromosome A01"/>
</dbReference>
<evidence type="ECO:0000313" key="1">
    <source>
        <dbReference type="EMBL" id="RYR78673.1"/>
    </source>
</evidence>
<sequence length="368" mass="41948">MFSYCLKVGSMTRGAQTSREQPRDKAPPISSSVNRAPAFCINELFCALRNNQRLAQSSSADDPQTPTERIETRYCTKVADHKLEDEDYDPETDKVLSFDDHIDHLFAIVILFLIHLEDGVRKVSRLSMKEAIALPSNTKIVLPFNKELQPIGQTAELFSGFLGSLGTDYSQFPIYAESWKHVNKAKKEHAYDMIKCYKETKTYEKNLEHHPKGIEENEWKRFLNYRQKEETKEVIANVERQDESSKHLSQNDSLAQVLENEHPGRVRALGAGPCPTQAFDNAAGQPLGSAEPNEEYERRIAKLTAKLEEKQAKRQSIHKVLGYLVQQQGGNLPAEVTTELTFLAIHRTRHTQGHLHLTITTRNKNFEF</sequence>
<comment type="caution">
    <text evidence="1">The sequence shown here is derived from an EMBL/GenBank/DDBJ whole genome shotgun (WGS) entry which is preliminary data.</text>
</comment>
<evidence type="ECO:0000313" key="2">
    <source>
        <dbReference type="Proteomes" id="UP000289738"/>
    </source>
</evidence>
<name>A0A445ETQ9_ARAHY</name>
<gene>
    <name evidence="1" type="ORF">Ahy_A01g003514</name>
</gene>
<dbReference type="EMBL" id="SDMP01000001">
    <property type="protein sequence ID" value="RYR78673.1"/>
    <property type="molecule type" value="Genomic_DNA"/>
</dbReference>
<dbReference type="PANTHER" id="PTHR33144:SF45">
    <property type="entry name" value="TRANSPOSASE TNP1_EN_SPM-LIKE DOMAIN-CONTAINING PROTEIN"/>
    <property type="match status" value="1"/>
</dbReference>
<proteinExistence type="predicted"/>
<reference evidence="1 2" key="1">
    <citation type="submission" date="2019-01" db="EMBL/GenBank/DDBJ databases">
        <title>Sequencing of cultivated peanut Arachis hypogaea provides insights into genome evolution and oil improvement.</title>
        <authorList>
            <person name="Chen X."/>
        </authorList>
    </citation>
    <scope>NUCLEOTIDE SEQUENCE [LARGE SCALE GENOMIC DNA]</scope>
    <source>
        <strain evidence="2">cv. Fuhuasheng</strain>
        <tissue evidence="1">Leaves</tissue>
    </source>
</reference>